<keyword evidence="1" id="KW-0732">Signal</keyword>
<sequence length="156" mass="17978">MKYQAAKIYSALLISCVSFTVLAIAHSDDTRVNSRSELQMGFYDLLSHKKEIYDVRVTAMNDTVISTITNPNDNRFIFKGKFTIEPAQNQQIVYKYTPIFYNNPTSWKMIDGFMDYMTHNDIYMTPMIVDGQPLLYGLSGIFLDDTRQIKESEKGN</sequence>
<evidence type="ECO:0000313" key="3">
    <source>
        <dbReference type="EMBL" id="CNL21936.1"/>
    </source>
</evidence>
<dbReference type="EMBL" id="CQEM01000009">
    <property type="protein sequence ID" value="CNL21936.1"/>
    <property type="molecule type" value="Genomic_DNA"/>
</dbReference>
<proteinExistence type="predicted"/>
<dbReference type="KEGG" id="yak:ACZ76_05845"/>
<organism evidence="3 4">
    <name type="scientific">Yersinia aleksiciae</name>
    <dbReference type="NCBI Taxonomy" id="263819"/>
    <lineage>
        <taxon>Bacteria</taxon>
        <taxon>Pseudomonadati</taxon>
        <taxon>Pseudomonadota</taxon>
        <taxon>Gammaproteobacteria</taxon>
        <taxon>Enterobacterales</taxon>
        <taxon>Yersiniaceae</taxon>
        <taxon>Yersinia</taxon>
    </lineage>
</organism>
<name>A0A0T9U657_YERAE</name>
<reference evidence="3" key="3">
    <citation type="submission" date="2015-03" db="EMBL/GenBank/DDBJ databases">
        <authorList>
            <person name="Murphy D."/>
        </authorList>
    </citation>
    <scope>NUCLEOTIDE SEQUENCE [LARGE SCALE GENOMIC DNA]</scope>
    <source>
        <strain evidence="3">IP27925</strain>
    </source>
</reference>
<evidence type="ECO:0000313" key="2">
    <source>
        <dbReference type="EMBL" id="AKP33101.1"/>
    </source>
</evidence>
<protein>
    <submittedName>
        <fullName evidence="3">Uncharacterized protein</fullName>
    </submittedName>
</protein>
<dbReference type="RefSeq" id="WP_048617662.1">
    <property type="nucleotide sequence ID" value="NZ_CABHQI010000101.1"/>
</dbReference>
<evidence type="ECO:0000256" key="1">
    <source>
        <dbReference type="SAM" id="SignalP"/>
    </source>
</evidence>
<gene>
    <name evidence="2" type="ORF">ACZ76_05845</name>
    <name evidence="3" type="ORF">ERS008460_02236</name>
</gene>
<dbReference type="AlphaFoldDB" id="A0A0T9U657"/>
<feature type="signal peptide" evidence="1">
    <location>
        <begin position="1"/>
        <end position="23"/>
    </location>
</feature>
<accession>A0A0T9U657</accession>
<reference evidence="4" key="2">
    <citation type="submission" date="2015-03" db="EMBL/GenBank/DDBJ databases">
        <authorList>
            <consortium name="Pathogen Informatics"/>
        </authorList>
    </citation>
    <scope>NUCLEOTIDE SEQUENCE [LARGE SCALE GENOMIC DNA]</scope>
    <source>
        <strain evidence="4">IP27925</strain>
    </source>
</reference>
<dbReference type="Proteomes" id="UP000040088">
    <property type="component" value="Unassembled WGS sequence"/>
</dbReference>
<evidence type="ECO:0000313" key="5">
    <source>
        <dbReference type="Proteomes" id="UP000069914"/>
    </source>
</evidence>
<feature type="chain" id="PRO_5006698417" evidence="1">
    <location>
        <begin position="24"/>
        <end position="156"/>
    </location>
</feature>
<evidence type="ECO:0000313" key="4">
    <source>
        <dbReference type="Proteomes" id="UP000040088"/>
    </source>
</evidence>
<dbReference type="EMBL" id="CP011975">
    <property type="protein sequence ID" value="AKP33101.1"/>
    <property type="molecule type" value="Genomic_DNA"/>
</dbReference>
<dbReference type="GeneID" id="71766052"/>
<reference evidence="2 5" key="1">
    <citation type="journal article" date="2015" name="Genome Announc.">
        <title>De Novo Genome Sequence of Yersinia aleksiciae Y159T.</title>
        <authorList>
            <person name="Sprague L.D."/>
            <person name="Neubauer H."/>
        </authorList>
    </citation>
    <scope>NUCLEOTIDE SEQUENCE [LARGE SCALE GENOMIC DNA]</scope>
    <source>
        <strain evidence="2 5">159</strain>
    </source>
</reference>
<dbReference type="Proteomes" id="UP000069914">
    <property type="component" value="Chromosome"/>
</dbReference>
<keyword evidence="5" id="KW-1185">Reference proteome</keyword>